<reference evidence="3" key="1">
    <citation type="journal article" date="2013" name="Nat. Genet.">
        <title>The duck genome and transcriptome provide insight into an avian influenza virus reservoir species.</title>
        <authorList>
            <person name="Huang Y."/>
            <person name="Li Y."/>
            <person name="Burt D.W."/>
            <person name="Chen H."/>
            <person name="Zhang Y."/>
            <person name="Qian W."/>
            <person name="Kim H."/>
            <person name="Gan S."/>
            <person name="Zhao Y."/>
            <person name="Li J."/>
            <person name="Yi K."/>
            <person name="Feng H."/>
            <person name="Zhu P."/>
            <person name="Li B."/>
            <person name="Liu Q."/>
            <person name="Fairley S."/>
            <person name="Magor K.E."/>
            <person name="Du Z."/>
            <person name="Hu X."/>
            <person name="Goodman L."/>
            <person name="Tafer H."/>
            <person name="Vignal A."/>
            <person name="Lee T."/>
            <person name="Kim K.W."/>
            <person name="Sheng Z."/>
            <person name="An Y."/>
            <person name="Searle S."/>
            <person name="Herrero J."/>
            <person name="Groenen M.A."/>
            <person name="Crooijmans R.P."/>
            <person name="Faraut T."/>
            <person name="Cai Q."/>
            <person name="Webster R.G."/>
            <person name="Aldridge J.R."/>
            <person name="Warren W.C."/>
            <person name="Bartschat S."/>
            <person name="Kehr S."/>
            <person name="Marz M."/>
            <person name="Stadler P.F."/>
            <person name="Smith J."/>
            <person name="Kraus R.H."/>
            <person name="Zhao Y."/>
            <person name="Ren L."/>
            <person name="Fei J."/>
            <person name="Morisson M."/>
            <person name="Kaiser P."/>
            <person name="Griffin D.K."/>
            <person name="Rao M."/>
            <person name="Pitel F."/>
            <person name="Wang J."/>
            <person name="Li N."/>
        </authorList>
    </citation>
    <scope>NUCLEOTIDE SEQUENCE [LARGE SCALE GENOMIC DNA]</scope>
</reference>
<evidence type="ECO:0000313" key="2">
    <source>
        <dbReference type="EMBL" id="EOA95015.1"/>
    </source>
</evidence>
<protein>
    <submittedName>
        <fullName evidence="2">Uncharacterized protein</fullName>
    </submittedName>
</protein>
<accession>R0JCP4</accession>
<feature type="region of interest" description="Disordered" evidence="1">
    <location>
        <begin position="1"/>
        <end position="80"/>
    </location>
</feature>
<gene>
    <name evidence="2" type="ORF">Anapl_12454</name>
</gene>
<keyword evidence="3" id="KW-1185">Reference proteome</keyword>
<evidence type="ECO:0000256" key="1">
    <source>
        <dbReference type="SAM" id="MobiDB-lite"/>
    </source>
</evidence>
<dbReference type="EMBL" id="KB744465">
    <property type="protein sequence ID" value="EOA95015.1"/>
    <property type="molecule type" value="Genomic_DNA"/>
</dbReference>
<dbReference type="AlphaFoldDB" id="R0JCP4"/>
<feature type="compositionally biased region" description="Low complexity" evidence="1">
    <location>
        <begin position="64"/>
        <end position="80"/>
    </location>
</feature>
<feature type="region of interest" description="Disordered" evidence="1">
    <location>
        <begin position="134"/>
        <end position="153"/>
    </location>
</feature>
<organism evidence="2 3">
    <name type="scientific">Anas platyrhynchos</name>
    <name type="common">Mallard</name>
    <name type="synonym">Anas boschas</name>
    <dbReference type="NCBI Taxonomy" id="8839"/>
    <lineage>
        <taxon>Eukaryota</taxon>
        <taxon>Metazoa</taxon>
        <taxon>Chordata</taxon>
        <taxon>Craniata</taxon>
        <taxon>Vertebrata</taxon>
        <taxon>Euteleostomi</taxon>
        <taxon>Archelosauria</taxon>
        <taxon>Archosauria</taxon>
        <taxon>Dinosauria</taxon>
        <taxon>Saurischia</taxon>
        <taxon>Theropoda</taxon>
        <taxon>Coelurosauria</taxon>
        <taxon>Aves</taxon>
        <taxon>Neognathae</taxon>
        <taxon>Galloanserae</taxon>
        <taxon>Anseriformes</taxon>
        <taxon>Anatidae</taxon>
        <taxon>Anatinae</taxon>
        <taxon>Anas</taxon>
    </lineage>
</organism>
<evidence type="ECO:0000313" key="3">
    <source>
        <dbReference type="Proteomes" id="UP000296049"/>
    </source>
</evidence>
<sequence length="858" mass="93786">MPKQRVGAWLRGGERAQRRASSRGQREKSSGPALSGVDKSCDFVRNLPKQDSEACRSAPSVELSAPRRPSEALSPPAAAAGLRGCDCSLGTDRPACRVERGRLEKKKKRFPDVLQSQQIFSREIPTLTISIPKKAQPDQQETAGRAKPVVHTKKRPSGYFQQLPTEAIRSAAWGADPETASNTTTGLPARGLLALIGSVTLPFARLDLLAETCFPHRPDRKLAVINASSVQTVFTHRQWHCLAVTPVQLLPVQGSDHDTLGSCSIHEDKSENPAPLLQSCHCGARGTNNSVFAALLGSSGAVPGELSRLPLEALRPPPCLGTRHRERGLQHPALPPQRLTWYLQQRRGALRKKDELGARMKGKSTAVFIARAAQLSAPAENECCFQWSCIDLPHSSEAHTFTYFLITEHQMILSHLLLKALHRCRTMRTAAHQHNARNTAPPLKSLHVLLLMGSSDGALCDVPGPFLNQHPTGEGPTGRRCCGKGKAEGSQIASGLAAAACDRQGSFQGGCRRPTRKGWQGAGMAVDSKSFIQGEHSFPSFLAAGSGELNLAGLRNLQDKNLHLKTPFNPVFGLTSGTTAAAHSSAVPVSDLAFPRHLRSCPCQRPDGVTTLPQHRQGEGAYSMRDMTATRERQLGWYKEDTDFFTALRKNIDFFTALRKKRKLISGTAVRGKDGNNHTQIGKISQQNIELSSQTSFSHTSQCEARAIRVKADWQVTRDNEPPVTELSTNNREESKCTRLLMVSLLIMHEPEILLLKGWKLQVLLITTSSASNPKLLKPLRGFAGKEHARLTLLFTQSTREKQQLQHPPWLCRDCPDVSAIWHPVHAVLEKLPEQAASPQSTPPVAPSIARYGTGFAP</sequence>
<dbReference type="Proteomes" id="UP000296049">
    <property type="component" value="Unassembled WGS sequence"/>
</dbReference>
<proteinExistence type="predicted"/>
<name>R0JCP4_ANAPL</name>